<feature type="transmembrane region" description="Helical" evidence="1">
    <location>
        <begin position="180"/>
        <end position="201"/>
    </location>
</feature>
<accession>A0ABW0PV76</accession>
<dbReference type="Proteomes" id="UP001596150">
    <property type="component" value="Unassembled WGS sequence"/>
</dbReference>
<evidence type="ECO:0000259" key="2">
    <source>
        <dbReference type="Pfam" id="PF01757"/>
    </source>
</evidence>
<dbReference type="RefSeq" id="WP_266341812.1">
    <property type="nucleotide sequence ID" value="NZ_JAPKNH010000001.1"/>
</dbReference>
<gene>
    <name evidence="3" type="ORF">ACFPP9_09365</name>
</gene>
<keyword evidence="1" id="KW-0812">Transmembrane</keyword>
<keyword evidence="3" id="KW-0808">Transferase</keyword>
<feature type="transmembrane region" description="Helical" evidence="1">
    <location>
        <begin position="210"/>
        <end position="230"/>
    </location>
</feature>
<proteinExistence type="predicted"/>
<protein>
    <submittedName>
        <fullName evidence="3">Acyltransferase family protein</fullName>
        <ecNumber evidence="3">2.3.-.-</ecNumber>
    </submittedName>
</protein>
<dbReference type="GO" id="GO:0016746">
    <property type="term" value="F:acyltransferase activity"/>
    <property type="evidence" value="ECO:0007669"/>
    <property type="project" value="UniProtKB-KW"/>
</dbReference>
<keyword evidence="3" id="KW-0012">Acyltransferase</keyword>
<organism evidence="3 4">
    <name type="scientific">Kaistia terrae</name>
    <dbReference type="NCBI Taxonomy" id="537017"/>
    <lineage>
        <taxon>Bacteria</taxon>
        <taxon>Pseudomonadati</taxon>
        <taxon>Pseudomonadota</taxon>
        <taxon>Alphaproteobacteria</taxon>
        <taxon>Hyphomicrobiales</taxon>
        <taxon>Kaistiaceae</taxon>
        <taxon>Kaistia</taxon>
    </lineage>
</organism>
<dbReference type="InterPro" id="IPR050879">
    <property type="entry name" value="Acyltransferase_3"/>
</dbReference>
<dbReference type="Pfam" id="PF01757">
    <property type="entry name" value="Acyl_transf_3"/>
    <property type="match status" value="1"/>
</dbReference>
<name>A0ABW0PV76_9HYPH</name>
<keyword evidence="1" id="KW-0472">Membrane</keyword>
<sequence>MKSIQYLRAIAALMVVFFHLELQLTGLGYRGFWPTGLAGGVDIFFVITGFIMWVTTYDRDASPVSFYRRRLVRIVPLYWLLTSVILLVLIVRPSTLQSGAFDLGHIVRSYLFIPSLHPVLNDMQPLLVPGWTLNYEMFFYLLFGASLLLDRSRRLAVVVGALAVLVLVNVLAAPDPNTLLGFYTSKLILEFALGLVIGSLFTSGARLPGWLGWGMVVSGFVALFGLSVALPEADRLFKLGVPAAIIVAGALAVERGGGGVHSWPLLHGLGDASYSIYLSHGIVLSALGQAARRFEIASVPGGLLGFSAVAIAATAIVGLLLYRYVEKPVLMLMTRQLAPRTQLEA</sequence>
<evidence type="ECO:0000313" key="3">
    <source>
        <dbReference type="EMBL" id="MFC5515974.1"/>
    </source>
</evidence>
<evidence type="ECO:0000313" key="4">
    <source>
        <dbReference type="Proteomes" id="UP001596150"/>
    </source>
</evidence>
<dbReference type="EMBL" id="JBHSML010000003">
    <property type="protein sequence ID" value="MFC5515974.1"/>
    <property type="molecule type" value="Genomic_DNA"/>
</dbReference>
<dbReference type="EC" id="2.3.-.-" evidence="3"/>
<dbReference type="PANTHER" id="PTHR23028:SF131">
    <property type="entry name" value="BLR2367 PROTEIN"/>
    <property type="match status" value="1"/>
</dbReference>
<dbReference type="PANTHER" id="PTHR23028">
    <property type="entry name" value="ACETYLTRANSFERASE"/>
    <property type="match status" value="1"/>
</dbReference>
<feature type="transmembrane region" description="Helical" evidence="1">
    <location>
        <begin position="7"/>
        <end position="26"/>
    </location>
</feature>
<feature type="transmembrane region" description="Helical" evidence="1">
    <location>
        <begin position="32"/>
        <end position="54"/>
    </location>
</feature>
<feature type="transmembrane region" description="Helical" evidence="1">
    <location>
        <begin position="303"/>
        <end position="325"/>
    </location>
</feature>
<feature type="transmembrane region" description="Helical" evidence="1">
    <location>
        <begin position="155"/>
        <end position="174"/>
    </location>
</feature>
<keyword evidence="4" id="KW-1185">Reference proteome</keyword>
<comment type="caution">
    <text evidence="3">The sequence shown here is derived from an EMBL/GenBank/DDBJ whole genome shotgun (WGS) entry which is preliminary data.</text>
</comment>
<keyword evidence="1" id="KW-1133">Transmembrane helix</keyword>
<evidence type="ECO:0000256" key="1">
    <source>
        <dbReference type="SAM" id="Phobius"/>
    </source>
</evidence>
<reference evidence="4" key="1">
    <citation type="journal article" date="2019" name="Int. J. Syst. Evol. Microbiol.">
        <title>The Global Catalogue of Microorganisms (GCM) 10K type strain sequencing project: providing services to taxonomists for standard genome sequencing and annotation.</title>
        <authorList>
            <consortium name="The Broad Institute Genomics Platform"/>
            <consortium name="The Broad Institute Genome Sequencing Center for Infectious Disease"/>
            <person name="Wu L."/>
            <person name="Ma J."/>
        </authorList>
    </citation>
    <scope>NUCLEOTIDE SEQUENCE [LARGE SCALE GENOMIC DNA]</scope>
    <source>
        <strain evidence="4">KACC 12633</strain>
    </source>
</reference>
<dbReference type="InterPro" id="IPR002656">
    <property type="entry name" value="Acyl_transf_3_dom"/>
</dbReference>
<feature type="transmembrane region" description="Helical" evidence="1">
    <location>
        <begin position="126"/>
        <end position="148"/>
    </location>
</feature>
<feature type="domain" description="Acyltransferase 3" evidence="2">
    <location>
        <begin position="2"/>
        <end position="319"/>
    </location>
</feature>
<feature type="transmembrane region" description="Helical" evidence="1">
    <location>
        <begin position="74"/>
        <end position="91"/>
    </location>
</feature>